<evidence type="ECO:0000313" key="14">
    <source>
        <dbReference type="EMBL" id="PTW62272.1"/>
    </source>
</evidence>
<keyword evidence="6 13" id="KW-0441">Lipid A biosynthesis</keyword>
<evidence type="ECO:0000256" key="10">
    <source>
        <dbReference type="ARBA" id="ARBA00022840"/>
    </source>
</evidence>
<dbReference type="InterPro" id="IPR027417">
    <property type="entry name" value="P-loop_NTPase"/>
</dbReference>
<dbReference type="OrthoDB" id="9766423at2"/>
<evidence type="ECO:0000313" key="15">
    <source>
        <dbReference type="Proteomes" id="UP000244081"/>
    </source>
</evidence>
<evidence type="ECO:0000256" key="9">
    <source>
        <dbReference type="ARBA" id="ARBA00022777"/>
    </source>
</evidence>
<dbReference type="GO" id="GO:0005524">
    <property type="term" value="F:ATP binding"/>
    <property type="evidence" value="ECO:0007669"/>
    <property type="project" value="UniProtKB-UniRule"/>
</dbReference>
<evidence type="ECO:0000256" key="4">
    <source>
        <dbReference type="ARBA" id="ARBA00016436"/>
    </source>
</evidence>
<evidence type="ECO:0000256" key="5">
    <source>
        <dbReference type="ARBA" id="ARBA00022516"/>
    </source>
</evidence>
<dbReference type="Pfam" id="PF02606">
    <property type="entry name" value="LpxK"/>
    <property type="match status" value="1"/>
</dbReference>
<dbReference type="GO" id="GO:0009245">
    <property type="term" value="P:lipid A biosynthetic process"/>
    <property type="evidence" value="ECO:0007669"/>
    <property type="project" value="UniProtKB-UniRule"/>
</dbReference>
<dbReference type="SUPFAM" id="SSF52540">
    <property type="entry name" value="P-loop containing nucleoside triphosphate hydrolases"/>
    <property type="match status" value="1"/>
</dbReference>
<protein>
    <recommendedName>
        <fullName evidence="4 13">Tetraacyldisaccharide 4'-kinase</fullName>
        <ecNumber evidence="3 13">2.7.1.130</ecNumber>
    </recommendedName>
    <alternativeName>
        <fullName evidence="12 13">Lipid A 4'-kinase</fullName>
    </alternativeName>
</protein>
<dbReference type="PANTHER" id="PTHR42724:SF1">
    <property type="entry name" value="TETRAACYLDISACCHARIDE 4'-KINASE, MITOCHONDRIAL-RELATED"/>
    <property type="match status" value="1"/>
</dbReference>
<evidence type="ECO:0000256" key="2">
    <source>
        <dbReference type="ARBA" id="ARBA00004870"/>
    </source>
</evidence>
<evidence type="ECO:0000256" key="11">
    <source>
        <dbReference type="ARBA" id="ARBA00023098"/>
    </source>
</evidence>
<keyword evidence="11 13" id="KW-0443">Lipid metabolism</keyword>
<proteinExistence type="inferred from homology"/>
<dbReference type="UniPathway" id="UPA00359">
    <property type="reaction ID" value="UER00482"/>
</dbReference>
<dbReference type="RefSeq" id="WP_107987865.1">
    <property type="nucleotide sequence ID" value="NZ_QAYG01000001.1"/>
</dbReference>
<organism evidence="14 15">
    <name type="scientific">Breoghania corrubedonensis</name>
    <dbReference type="NCBI Taxonomy" id="665038"/>
    <lineage>
        <taxon>Bacteria</taxon>
        <taxon>Pseudomonadati</taxon>
        <taxon>Pseudomonadota</taxon>
        <taxon>Alphaproteobacteria</taxon>
        <taxon>Hyphomicrobiales</taxon>
        <taxon>Stappiaceae</taxon>
        <taxon>Breoghania</taxon>
    </lineage>
</organism>
<gene>
    <name evidence="13" type="primary">lpxK</name>
    <name evidence="14" type="ORF">C8N35_101312</name>
</gene>
<keyword evidence="10 13" id="KW-0067">ATP-binding</keyword>
<dbReference type="GO" id="GO:0005886">
    <property type="term" value="C:plasma membrane"/>
    <property type="evidence" value="ECO:0007669"/>
    <property type="project" value="TreeGrafter"/>
</dbReference>
<comment type="pathway">
    <text evidence="2 13">Glycolipid biosynthesis; lipid IV(A) biosynthesis; lipid IV(A) from (3R)-3-hydroxytetradecanoyl-[acyl-carrier-protein] and UDP-N-acetyl-alpha-D-glucosamine: step 6/6.</text>
</comment>
<dbReference type="Proteomes" id="UP000244081">
    <property type="component" value="Unassembled WGS sequence"/>
</dbReference>
<dbReference type="PANTHER" id="PTHR42724">
    <property type="entry name" value="TETRAACYLDISACCHARIDE 4'-KINASE"/>
    <property type="match status" value="1"/>
</dbReference>
<keyword evidence="15" id="KW-1185">Reference proteome</keyword>
<evidence type="ECO:0000256" key="6">
    <source>
        <dbReference type="ARBA" id="ARBA00022556"/>
    </source>
</evidence>
<evidence type="ECO:0000256" key="3">
    <source>
        <dbReference type="ARBA" id="ARBA00012071"/>
    </source>
</evidence>
<evidence type="ECO:0000256" key="1">
    <source>
        <dbReference type="ARBA" id="ARBA00002274"/>
    </source>
</evidence>
<dbReference type="AlphaFoldDB" id="A0A2T5VET7"/>
<dbReference type="NCBIfam" id="TIGR00682">
    <property type="entry name" value="lpxK"/>
    <property type="match status" value="1"/>
</dbReference>
<dbReference type="GO" id="GO:0009029">
    <property type="term" value="F:lipid-A 4'-kinase activity"/>
    <property type="evidence" value="ECO:0007669"/>
    <property type="project" value="UniProtKB-UniRule"/>
</dbReference>
<keyword evidence="7 13" id="KW-0808">Transferase</keyword>
<sequence length="340" mass="37085">MQRTAPDFWWRQRIGLKALALAPVAFVYGRIARARMLKSSRDRVEVPVIVVGNFVAGGAGKTPTTIALARLLRNEGRAPFILTRGYGGNLEGPVRADPDTHGAREIGDEALLLAEAAPTIVSADRGAGARAAIAEGADIILMDDGFQNPALFRDFAFVVAEGAVGVGNGMTIPAGPLRVPLRDQMVKANALIVIGPGEGGARLVRQAARRGLTVLRADLKPRPNPDVSGRRVLAFAGIGRPQKFFDTLEETGAEIVERRTFPDHHVLTRQEVQEILTTAEEKSLVAVTTAKDMRRLEGDDQELMRWLAGSARVIEVDLVFRDEGRVMELLRRVIRDHPFR</sequence>
<comment type="function">
    <text evidence="1 13">Transfers the gamma-phosphate of ATP to the 4'-position of a tetraacyldisaccharide 1-phosphate intermediate (termed DS-1-P) to form tetraacyldisaccharide 1,4'-bis-phosphate (lipid IVA).</text>
</comment>
<keyword evidence="8 13" id="KW-0547">Nucleotide-binding</keyword>
<dbReference type="GO" id="GO:0009244">
    <property type="term" value="P:lipopolysaccharide core region biosynthetic process"/>
    <property type="evidence" value="ECO:0007669"/>
    <property type="project" value="TreeGrafter"/>
</dbReference>
<comment type="catalytic activity">
    <reaction evidence="13">
        <text>a lipid A disaccharide + ATP = a lipid IVA + ADP + H(+)</text>
        <dbReference type="Rhea" id="RHEA:67840"/>
        <dbReference type="ChEBI" id="CHEBI:15378"/>
        <dbReference type="ChEBI" id="CHEBI:30616"/>
        <dbReference type="ChEBI" id="CHEBI:176343"/>
        <dbReference type="ChEBI" id="CHEBI:176425"/>
        <dbReference type="ChEBI" id="CHEBI:456216"/>
        <dbReference type="EC" id="2.7.1.130"/>
    </reaction>
</comment>
<feature type="binding site" evidence="13">
    <location>
        <begin position="55"/>
        <end position="62"/>
    </location>
    <ligand>
        <name>ATP</name>
        <dbReference type="ChEBI" id="CHEBI:30616"/>
    </ligand>
</feature>
<name>A0A2T5VET7_9HYPH</name>
<reference evidence="14 15" key="1">
    <citation type="submission" date="2018-04" db="EMBL/GenBank/DDBJ databases">
        <title>Genomic Encyclopedia of Archaeal and Bacterial Type Strains, Phase II (KMG-II): from individual species to whole genera.</title>
        <authorList>
            <person name="Goeker M."/>
        </authorList>
    </citation>
    <scope>NUCLEOTIDE SEQUENCE [LARGE SCALE GENOMIC DNA]</scope>
    <source>
        <strain evidence="14 15">DSM 23382</strain>
    </source>
</reference>
<keyword evidence="5 13" id="KW-0444">Lipid biosynthesis</keyword>
<evidence type="ECO:0000256" key="13">
    <source>
        <dbReference type="HAMAP-Rule" id="MF_00409"/>
    </source>
</evidence>
<dbReference type="HAMAP" id="MF_00409">
    <property type="entry name" value="LpxK"/>
    <property type="match status" value="1"/>
</dbReference>
<keyword evidence="9 13" id="KW-0418">Kinase</keyword>
<dbReference type="EC" id="2.7.1.130" evidence="3 13"/>
<evidence type="ECO:0000256" key="8">
    <source>
        <dbReference type="ARBA" id="ARBA00022741"/>
    </source>
</evidence>
<evidence type="ECO:0000256" key="7">
    <source>
        <dbReference type="ARBA" id="ARBA00022679"/>
    </source>
</evidence>
<evidence type="ECO:0000256" key="12">
    <source>
        <dbReference type="ARBA" id="ARBA00029757"/>
    </source>
</evidence>
<comment type="caution">
    <text evidence="14">The sequence shown here is derived from an EMBL/GenBank/DDBJ whole genome shotgun (WGS) entry which is preliminary data.</text>
</comment>
<dbReference type="EMBL" id="QAYG01000001">
    <property type="protein sequence ID" value="PTW62272.1"/>
    <property type="molecule type" value="Genomic_DNA"/>
</dbReference>
<dbReference type="InterPro" id="IPR003758">
    <property type="entry name" value="LpxK"/>
</dbReference>
<accession>A0A2T5VET7</accession>
<comment type="similarity">
    <text evidence="13">Belongs to the LpxK family.</text>
</comment>